<reference evidence="5 6" key="1">
    <citation type="submission" date="2019-11" db="EMBL/GenBank/DDBJ databases">
        <title>Cellulosimicrobium composti sp. nov. isolated from a compost.</title>
        <authorList>
            <person name="Yang Y."/>
        </authorList>
    </citation>
    <scope>NUCLEOTIDE SEQUENCE [LARGE SCALE GENOMIC DNA]</scope>
    <source>
        <strain evidence="5 6">BIT-GX5</strain>
    </source>
</reference>
<dbReference type="Pfam" id="PF07729">
    <property type="entry name" value="FCD"/>
    <property type="match status" value="1"/>
</dbReference>
<organism evidence="5 6">
    <name type="scientific">Cellulosimicrobium composti</name>
    <dbReference type="NCBI Taxonomy" id="2672572"/>
    <lineage>
        <taxon>Bacteria</taxon>
        <taxon>Bacillati</taxon>
        <taxon>Actinomycetota</taxon>
        <taxon>Actinomycetes</taxon>
        <taxon>Micrococcales</taxon>
        <taxon>Promicromonosporaceae</taxon>
        <taxon>Cellulosimicrobium</taxon>
    </lineage>
</organism>
<dbReference type="PRINTS" id="PR00035">
    <property type="entry name" value="HTHGNTR"/>
</dbReference>
<evidence type="ECO:0000256" key="3">
    <source>
        <dbReference type="ARBA" id="ARBA00023163"/>
    </source>
</evidence>
<dbReference type="InterPro" id="IPR011711">
    <property type="entry name" value="GntR_C"/>
</dbReference>
<dbReference type="InterPro" id="IPR036388">
    <property type="entry name" value="WH-like_DNA-bd_sf"/>
</dbReference>
<accession>A0A6N7ZEL8</accession>
<dbReference type="CDD" id="cd07377">
    <property type="entry name" value="WHTH_GntR"/>
    <property type="match status" value="1"/>
</dbReference>
<dbReference type="Gene3D" id="1.10.10.10">
    <property type="entry name" value="Winged helix-like DNA-binding domain superfamily/Winged helix DNA-binding domain"/>
    <property type="match status" value="1"/>
</dbReference>
<evidence type="ECO:0000313" key="6">
    <source>
        <dbReference type="Proteomes" id="UP000440668"/>
    </source>
</evidence>
<name>A0A6N7ZEL8_9MICO</name>
<evidence type="ECO:0000256" key="2">
    <source>
        <dbReference type="ARBA" id="ARBA00023125"/>
    </source>
</evidence>
<dbReference type="SMART" id="SM00895">
    <property type="entry name" value="FCD"/>
    <property type="match status" value="1"/>
</dbReference>
<dbReference type="SMART" id="SM00345">
    <property type="entry name" value="HTH_GNTR"/>
    <property type="match status" value="1"/>
</dbReference>
<dbReference type="InterPro" id="IPR008920">
    <property type="entry name" value="TF_FadR/GntR_C"/>
</dbReference>
<dbReference type="Proteomes" id="UP000440668">
    <property type="component" value="Unassembled WGS sequence"/>
</dbReference>
<keyword evidence="2" id="KW-0238">DNA-binding</keyword>
<dbReference type="GO" id="GO:0003700">
    <property type="term" value="F:DNA-binding transcription factor activity"/>
    <property type="evidence" value="ECO:0007669"/>
    <property type="project" value="InterPro"/>
</dbReference>
<feature type="domain" description="HTH gntR-type" evidence="4">
    <location>
        <begin position="15"/>
        <end position="83"/>
    </location>
</feature>
<dbReference type="EMBL" id="WMKA01000004">
    <property type="protein sequence ID" value="MTG87886.1"/>
    <property type="molecule type" value="Genomic_DNA"/>
</dbReference>
<evidence type="ECO:0000259" key="4">
    <source>
        <dbReference type="PROSITE" id="PS50949"/>
    </source>
</evidence>
<evidence type="ECO:0000313" key="5">
    <source>
        <dbReference type="EMBL" id="MTG87886.1"/>
    </source>
</evidence>
<dbReference type="GO" id="GO:0003677">
    <property type="term" value="F:DNA binding"/>
    <property type="evidence" value="ECO:0007669"/>
    <property type="project" value="UniProtKB-KW"/>
</dbReference>
<gene>
    <name evidence="5" type="ORF">GJV82_02790</name>
</gene>
<proteinExistence type="predicted"/>
<dbReference type="AlphaFoldDB" id="A0A6N7ZEL8"/>
<dbReference type="PANTHER" id="PTHR43537:SF47">
    <property type="entry name" value="REGULATORY PROTEIN GNTR HTH"/>
    <property type="match status" value="1"/>
</dbReference>
<evidence type="ECO:0000256" key="1">
    <source>
        <dbReference type="ARBA" id="ARBA00023015"/>
    </source>
</evidence>
<keyword evidence="1" id="KW-0805">Transcription regulation</keyword>
<dbReference type="PANTHER" id="PTHR43537">
    <property type="entry name" value="TRANSCRIPTIONAL REGULATOR, GNTR FAMILY"/>
    <property type="match status" value="1"/>
</dbReference>
<protein>
    <submittedName>
        <fullName evidence="5">FCD domain-containing protein</fullName>
    </submittedName>
</protein>
<dbReference type="InterPro" id="IPR000524">
    <property type="entry name" value="Tscrpt_reg_HTH_GntR"/>
</dbReference>
<dbReference type="InterPro" id="IPR036390">
    <property type="entry name" value="WH_DNA-bd_sf"/>
</dbReference>
<sequence length="238" mass="26256">MNREESVTRQPMRRVGLIDQAAARFREEVVSGRWPVGERIPTEPALVAEFGIGRNTVREALQSLVHAGLLRREQGRGTFVISRSELTGTLERQLAGGSRRHYLELRLALDSTAASLAAASRSDDDVTALRDLRDRREATWPTGDLDARAAADLDLHRAIVVATHNPLYVTLYSSMLDVFAIHMRDDETDDEAAAHRRHHELVEAIAEKDSDRAAAAVASIFAPFMRRAAAERGVAAEG</sequence>
<keyword evidence="3" id="KW-0804">Transcription</keyword>
<dbReference type="Gene3D" id="1.20.120.530">
    <property type="entry name" value="GntR ligand-binding domain-like"/>
    <property type="match status" value="1"/>
</dbReference>
<dbReference type="PROSITE" id="PS50949">
    <property type="entry name" value="HTH_GNTR"/>
    <property type="match status" value="1"/>
</dbReference>
<dbReference type="SUPFAM" id="SSF48008">
    <property type="entry name" value="GntR ligand-binding domain-like"/>
    <property type="match status" value="1"/>
</dbReference>
<dbReference type="SUPFAM" id="SSF46785">
    <property type="entry name" value="Winged helix' DNA-binding domain"/>
    <property type="match status" value="1"/>
</dbReference>
<dbReference type="Pfam" id="PF00392">
    <property type="entry name" value="GntR"/>
    <property type="match status" value="1"/>
</dbReference>
<comment type="caution">
    <text evidence="5">The sequence shown here is derived from an EMBL/GenBank/DDBJ whole genome shotgun (WGS) entry which is preliminary data.</text>
</comment>